<dbReference type="Proteomes" id="UP001320544">
    <property type="component" value="Chromosome"/>
</dbReference>
<keyword evidence="3" id="KW-1185">Reference proteome</keyword>
<dbReference type="EMBL" id="AP025564">
    <property type="protein sequence ID" value="BDE97567.1"/>
    <property type="molecule type" value="Genomic_DNA"/>
</dbReference>
<evidence type="ECO:0000313" key="3">
    <source>
        <dbReference type="Proteomes" id="UP001320544"/>
    </source>
</evidence>
<accession>A0ABM7WMB7</accession>
<feature type="region of interest" description="Disordered" evidence="1">
    <location>
        <begin position="1"/>
        <end position="28"/>
    </location>
</feature>
<organism evidence="2 3">
    <name type="scientific">Raoultibacter timonensis</name>
    <dbReference type="NCBI Taxonomy" id="1907662"/>
    <lineage>
        <taxon>Bacteria</taxon>
        <taxon>Bacillati</taxon>
        <taxon>Actinomycetota</taxon>
        <taxon>Coriobacteriia</taxon>
        <taxon>Eggerthellales</taxon>
        <taxon>Eggerthellaceae</taxon>
        <taxon>Raoultibacter</taxon>
    </lineage>
</organism>
<proteinExistence type="predicted"/>
<feature type="compositionally biased region" description="Polar residues" evidence="1">
    <location>
        <begin position="1"/>
        <end position="11"/>
    </location>
</feature>
<evidence type="ECO:0000313" key="2">
    <source>
        <dbReference type="EMBL" id="BDE97567.1"/>
    </source>
</evidence>
<name>A0ABM7WMB7_9ACTN</name>
<reference evidence="2 3" key="1">
    <citation type="submission" date="2022-01" db="EMBL/GenBank/DDBJ databases">
        <title>Novel bile acid biosynthetic pathways are enriched in the microbiome of centenarians.</title>
        <authorList>
            <person name="Sato Y."/>
            <person name="Atarashi K."/>
            <person name="Plichta R.D."/>
            <person name="Arai Y."/>
            <person name="Sasajima S."/>
            <person name="Kearney M.S."/>
            <person name="Suda W."/>
            <person name="Takeshita K."/>
            <person name="Sasaki T."/>
            <person name="Okamoto S."/>
            <person name="Skelly N.A."/>
            <person name="Okamura Y."/>
            <person name="Vlamakis H."/>
            <person name="Li Y."/>
            <person name="Tanoue T."/>
            <person name="Takei H."/>
            <person name="Nittono H."/>
            <person name="Narushima S."/>
            <person name="Irie J."/>
            <person name="Itoh H."/>
            <person name="Moriya K."/>
            <person name="Sugiura Y."/>
            <person name="Suematsu M."/>
            <person name="Moritoki N."/>
            <person name="Shibata S."/>
            <person name="Littman R.D."/>
            <person name="Fischbach A.M."/>
            <person name="Uwamino Y."/>
            <person name="Inoue T."/>
            <person name="Honda A."/>
            <person name="Hattori M."/>
            <person name="Murai T."/>
            <person name="Xavier J.R."/>
            <person name="Hirose N."/>
            <person name="Honda K."/>
        </authorList>
    </citation>
    <scope>NUCLEOTIDE SEQUENCE [LARGE SCALE GENOMIC DNA]</scope>
    <source>
        <strain evidence="2 3">CE91-St30</strain>
    </source>
</reference>
<gene>
    <name evidence="2" type="ORF">CE91St30_29000</name>
</gene>
<evidence type="ECO:0000256" key="1">
    <source>
        <dbReference type="SAM" id="MobiDB-lite"/>
    </source>
</evidence>
<sequence>MLSGSGASTNRRWAPADPEDRVAADRATNPSAQVVYRDYALADQAFFSSRMAKAAA</sequence>
<protein>
    <submittedName>
        <fullName evidence="2">Uncharacterized protein</fullName>
    </submittedName>
</protein>